<dbReference type="Gene3D" id="3.30.1360.120">
    <property type="entry name" value="Probable tRNA modification gtpase trme, domain 1"/>
    <property type="match status" value="1"/>
</dbReference>
<keyword evidence="2" id="KW-1185">Reference proteome</keyword>
<dbReference type="SUPFAM" id="SSF103025">
    <property type="entry name" value="Folate-binding domain"/>
    <property type="match status" value="1"/>
</dbReference>
<dbReference type="OrthoDB" id="7356349at2"/>
<proteinExistence type="predicted"/>
<protein>
    <submittedName>
        <fullName evidence="1">Sarcosine oxidase subunit gamma</fullName>
    </submittedName>
</protein>
<sequence length="186" mass="19683">MDNLVAITALGAADPRVDTVGPVTCSEIPDVALASVAARLGQETAAKAALKKLIGAEVPKVQRFEGTAITAFWAGPEQWMVEAPHDTHEDLAAQVKSAVGSAASVTEQTDAWVRFDLAGANIQAVLELLCQLDLRILTKGTAARSSIHHIGCFVLFRGSDHYSLYGPRSSAKSLHHAILTAMRSAL</sequence>
<organism evidence="1 2">
    <name type="scientific">Ruegeria faecimaris</name>
    <dbReference type="NCBI Taxonomy" id="686389"/>
    <lineage>
        <taxon>Bacteria</taxon>
        <taxon>Pseudomonadati</taxon>
        <taxon>Pseudomonadota</taxon>
        <taxon>Alphaproteobacteria</taxon>
        <taxon>Rhodobacterales</taxon>
        <taxon>Roseobacteraceae</taxon>
        <taxon>Ruegeria</taxon>
    </lineage>
</organism>
<dbReference type="RefSeq" id="WP_142634199.1">
    <property type="nucleotide sequence ID" value="NZ_FXTE01000001.1"/>
</dbReference>
<evidence type="ECO:0000313" key="2">
    <source>
        <dbReference type="Proteomes" id="UP000319555"/>
    </source>
</evidence>
<reference evidence="1 2" key="1">
    <citation type="submission" date="2017-05" db="EMBL/GenBank/DDBJ databases">
        <authorList>
            <person name="Varghese N."/>
            <person name="Submissions S."/>
        </authorList>
    </citation>
    <scope>NUCLEOTIDE SEQUENCE [LARGE SCALE GENOMIC DNA]</scope>
    <source>
        <strain evidence="1 2">DSM 28009</strain>
    </source>
</reference>
<gene>
    <name evidence="1" type="ORF">SAMN06265380_101787</name>
</gene>
<evidence type="ECO:0000313" key="1">
    <source>
        <dbReference type="EMBL" id="SMO45447.1"/>
    </source>
</evidence>
<dbReference type="AlphaFoldDB" id="A0A521BEB3"/>
<dbReference type="Gene3D" id="3.30.70.1520">
    <property type="entry name" value="Heterotetrameric sarcosine oxidase"/>
    <property type="match status" value="1"/>
</dbReference>
<dbReference type="Proteomes" id="UP000319555">
    <property type="component" value="Unassembled WGS sequence"/>
</dbReference>
<name>A0A521BEB3_9RHOB</name>
<accession>A0A521BEB3</accession>
<dbReference type="EMBL" id="FXTE01000001">
    <property type="protein sequence ID" value="SMO45447.1"/>
    <property type="molecule type" value="Genomic_DNA"/>
</dbReference>
<dbReference type="InterPro" id="IPR027266">
    <property type="entry name" value="TrmE/GcvT-like"/>
</dbReference>